<evidence type="ECO:0000256" key="2">
    <source>
        <dbReference type="ARBA" id="ARBA00022490"/>
    </source>
</evidence>
<evidence type="ECO:0000313" key="7">
    <source>
        <dbReference type="EMBL" id="KAF6208212.1"/>
    </source>
</evidence>
<dbReference type="GO" id="GO:0005634">
    <property type="term" value="C:nucleus"/>
    <property type="evidence" value="ECO:0007669"/>
    <property type="project" value="TreeGrafter"/>
</dbReference>
<keyword evidence="3 5" id="KW-0175">Coiled coil</keyword>
<keyword evidence="2" id="KW-0963">Cytoplasm</keyword>
<sequence>MAEAEPKHVSCKKSCGRPHKEQAGGAAVGPDAPSFLPKPGDEFGGTGDAEQQMGPVGPWATGKVDWSPMAGLTGTRPIVDHYSITRYSDAEWRKHNEEVLCSSADDLHRVNMAEFNSKRALECISAAADKAQYLNTQRLAERDHEILRWKTEVEHAIVAMTEEIKLLTQKRVQARQAGAVLTIISNIASECMARRALREGHDLQRDKVEEELIKECALVKEVSGLIERILHQIQEQLVRNKAIKERLEGDWSDKYEAHQLEANGVSLKTCSKTTLFKPAATRFPSDQSTPLGWENATKEILTIAEAVRAQSCELRTLLDGPILQDCIRDLKAQADKVDVALARSISDTQQCVKAMITELETVVRRNAECEKIILDLQNGIRGIDKAMKTAQTRLDNLQRRPRCENTRDKSQFGLVDEVKSLAEMASSLKGQLAEAEESLLNLIKSRKILEKELQNKLKSIDIDRNRCQAVRAHYPSATAMSGF</sequence>
<dbReference type="InterPro" id="IPR000435">
    <property type="entry name" value="Tektins"/>
</dbReference>
<dbReference type="Proteomes" id="UP000466442">
    <property type="component" value="Unassembled WGS sequence"/>
</dbReference>
<dbReference type="PRINTS" id="PR00511">
    <property type="entry name" value="TEKTIN"/>
</dbReference>
<name>A0A6A4JZQ4_APOLU</name>
<proteinExistence type="inferred from homology"/>
<evidence type="ECO:0000256" key="1">
    <source>
        <dbReference type="ARBA" id="ARBA00007209"/>
    </source>
</evidence>
<gene>
    <name evidence="7" type="ORF">GE061_016664</name>
</gene>
<evidence type="ECO:0000256" key="3">
    <source>
        <dbReference type="ARBA" id="ARBA00023054"/>
    </source>
</evidence>
<comment type="similarity">
    <text evidence="1 4">Belongs to the tektin family.</text>
</comment>
<dbReference type="AlphaFoldDB" id="A0A6A4JZQ4"/>
<dbReference type="GO" id="GO:0005930">
    <property type="term" value="C:axoneme"/>
    <property type="evidence" value="ECO:0007669"/>
    <property type="project" value="UniProtKB-SubCell"/>
</dbReference>
<keyword evidence="4" id="KW-0969">Cilium</keyword>
<keyword evidence="4" id="KW-0966">Cell projection</keyword>
<dbReference type="EMBL" id="WIXP02000007">
    <property type="protein sequence ID" value="KAF6208212.1"/>
    <property type="molecule type" value="Genomic_DNA"/>
</dbReference>
<keyword evidence="8" id="KW-1185">Reference proteome</keyword>
<dbReference type="GO" id="GO:0015630">
    <property type="term" value="C:microtubule cytoskeleton"/>
    <property type="evidence" value="ECO:0007669"/>
    <property type="project" value="UniProtKB-UniRule"/>
</dbReference>
<keyword evidence="4" id="KW-0282">Flagellum</keyword>
<feature type="coiled-coil region" evidence="5">
    <location>
        <begin position="380"/>
        <end position="452"/>
    </location>
</feature>
<protein>
    <recommendedName>
        <fullName evidence="4">Tektin</fullName>
    </recommendedName>
</protein>
<accession>A0A6A4JZQ4</accession>
<comment type="caution">
    <text evidence="7">The sequence shown here is derived from an EMBL/GenBank/DDBJ whole genome shotgun (WGS) entry which is preliminary data.</text>
</comment>
<evidence type="ECO:0000256" key="5">
    <source>
        <dbReference type="SAM" id="Coils"/>
    </source>
</evidence>
<dbReference type="GO" id="GO:0060294">
    <property type="term" value="P:cilium movement involved in cell motility"/>
    <property type="evidence" value="ECO:0007669"/>
    <property type="project" value="UniProtKB-UniRule"/>
</dbReference>
<dbReference type="PANTHER" id="PTHR19960">
    <property type="entry name" value="TEKTIN"/>
    <property type="match status" value="1"/>
</dbReference>
<reference evidence="7" key="1">
    <citation type="journal article" date="2021" name="Mol. Ecol. Resour.">
        <title>Apolygus lucorum genome provides insights into omnivorousness and mesophyll feeding.</title>
        <authorList>
            <person name="Liu Y."/>
            <person name="Liu H."/>
            <person name="Wang H."/>
            <person name="Huang T."/>
            <person name="Liu B."/>
            <person name="Yang B."/>
            <person name="Yin L."/>
            <person name="Li B."/>
            <person name="Zhang Y."/>
            <person name="Zhang S."/>
            <person name="Jiang F."/>
            <person name="Zhang X."/>
            <person name="Ren Y."/>
            <person name="Wang B."/>
            <person name="Wang S."/>
            <person name="Lu Y."/>
            <person name="Wu K."/>
            <person name="Fan W."/>
            <person name="Wang G."/>
        </authorList>
    </citation>
    <scope>NUCLEOTIDE SEQUENCE</scope>
    <source>
        <strain evidence="7">12Hb</strain>
    </source>
</reference>
<dbReference type="OrthoDB" id="5788000at2759"/>
<comment type="subcellular location">
    <subcellularLocation>
        <location evidence="4">Cytoplasm</location>
        <location evidence="4">Cytoskeleton</location>
        <location evidence="4">Cilium axoneme</location>
    </subcellularLocation>
</comment>
<evidence type="ECO:0000256" key="4">
    <source>
        <dbReference type="RuleBase" id="RU367040"/>
    </source>
</evidence>
<dbReference type="InterPro" id="IPR048256">
    <property type="entry name" value="Tektin-like"/>
</dbReference>
<evidence type="ECO:0000313" key="8">
    <source>
        <dbReference type="Proteomes" id="UP000466442"/>
    </source>
</evidence>
<evidence type="ECO:0000256" key="6">
    <source>
        <dbReference type="SAM" id="MobiDB-lite"/>
    </source>
</evidence>
<dbReference type="PANTHER" id="PTHR19960:SF12">
    <property type="entry name" value="TEKTIN-4"/>
    <property type="match status" value="1"/>
</dbReference>
<dbReference type="Pfam" id="PF03148">
    <property type="entry name" value="Tektin"/>
    <property type="match status" value="1"/>
</dbReference>
<dbReference type="GO" id="GO:0060271">
    <property type="term" value="P:cilium assembly"/>
    <property type="evidence" value="ECO:0007669"/>
    <property type="project" value="UniProtKB-UniRule"/>
</dbReference>
<feature type="region of interest" description="Disordered" evidence="6">
    <location>
        <begin position="1"/>
        <end position="62"/>
    </location>
</feature>
<organism evidence="7 8">
    <name type="scientific">Apolygus lucorum</name>
    <name type="common">Small green plant bug</name>
    <name type="synonym">Lygocoris lucorum</name>
    <dbReference type="NCBI Taxonomy" id="248454"/>
    <lineage>
        <taxon>Eukaryota</taxon>
        <taxon>Metazoa</taxon>
        <taxon>Ecdysozoa</taxon>
        <taxon>Arthropoda</taxon>
        <taxon>Hexapoda</taxon>
        <taxon>Insecta</taxon>
        <taxon>Pterygota</taxon>
        <taxon>Neoptera</taxon>
        <taxon>Paraneoptera</taxon>
        <taxon>Hemiptera</taxon>
        <taxon>Heteroptera</taxon>
        <taxon>Panheteroptera</taxon>
        <taxon>Cimicomorpha</taxon>
        <taxon>Miridae</taxon>
        <taxon>Mirini</taxon>
        <taxon>Apolygus</taxon>
    </lineage>
</organism>